<dbReference type="RefSeq" id="WP_066238072.1">
    <property type="nucleotide sequence ID" value="NZ_LSGP01000008.1"/>
</dbReference>
<evidence type="ECO:0000313" key="2">
    <source>
        <dbReference type="EMBL" id="KYZ77759.1"/>
    </source>
</evidence>
<gene>
    <name evidence="2" type="ORF">AXX12_17985</name>
</gene>
<dbReference type="InterPro" id="IPR003607">
    <property type="entry name" value="HD/PDEase_dom"/>
</dbReference>
<dbReference type="STRING" id="1794912.AXX12_17985"/>
<comment type="caution">
    <text evidence="2">The sequence shown here is derived from an EMBL/GenBank/DDBJ whole genome shotgun (WGS) entry which is preliminary data.</text>
</comment>
<dbReference type="Gene3D" id="1.10.3210.10">
    <property type="entry name" value="Hypothetical protein af1432"/>
    <property type="match status" value="2"/>
</dbReference>
<keyword evidence="3" id="KW-1185">Reference proteome</keyword>
<name>A0A154BV00_ANASB</name>
<dbReference type="InterPro" id="IPR006675">
    <property type="entry name" value="HDIG_dom"/>
</dbReference>
<feature type="domain" description="HD-GYP" evidence="1">
    <location>
        <begin position="203"/>
        <end position="389"/>
    </location>
</feature>
<dbReference type="Pfam" id="PF13487">
    <property type="entry name" value="HD_5"/>
    <property type="match status" value="2"/>
</dbReference>
<proteinExistence type="predicted"/>
<protein>
    <recommendedName>
        <fullName evidence="1">HD-GYP domain-containing protein</fullName>
    </recommendedName>
</protein>
<feature type="domain" description="HD-GYP" evidence="1">
    <location>
        <begin position="1"/>
        <end position="186"/>
    </location>
</feature>
<evidence type="ECO:0000313" key="3">
    <source>
        <dbReference type="Proteomes" id="UP000076268"/>
    </source>
</evidence>
<dbReference type="Proteomes" id="UP000076268">
    <property type="component" value="Unassembled WGS sequence"/>
</dbReference>
<dbReference type="OrthoDB" id="9804747at2"/>
<dbReference type="AlphaFoldDB" id="A0A154BV00"/>
<dbReference type="SUPFAM" id="SSF109604">
    <property type="entry name" value="HD-domain/PDEase-like"/>
    <property type="match status" value="2"/>
</dbReference>
<dbReference type="InterPro" id="IPR037522">
    <property type="entry name" value="HD_GYP_dom"/>
</dbReference>
<accession>A0A154BV00</accession>
<reference evidence="2 3" key="1">
    <citation type="submission" date="2016-02" db="EMBL/GenBank/DDBJ databases">
        <title>Anaerosporomusa subterraneum gen. nov., sp. nov., a spore-forming obligate anaerobe isolated from saprolite.</title>
        <authorList>
            <person name="Choi J.K."/>
            <person name="Shah M."/>
            <person name="Yee N."/>
        </authorList>
    </citation>
    <scope>NUCLEOTIDE SEQUENCE [LARGE SCALE GENOMIC DNA]</scope>
    <source>
        <strain evidence="2 3">RU4</strain>
    </source>
</reference>
<sequence length="389" mass="43591">MFDVSHVLSAFSLALDIAENQPLQHAQRTAYIVLQVSKELVIPSEDMQDLYIAALLHDIGITQAKADAHIDPNQLVSHCVNGQQIVRSLPFVSSKAGDYIANHHANWDGNSPFQVSGNDISLGAQIIYLSDQIDLKLRNVSSIYTERDHILNFVQASTGSLFNPVVCEAFYAVQSREKFWLDYSTNGIEDAILSNPYNIVNFDLKDFETIATTFAKIIDNKSPFTHYHSQGVAELATKLAKHYGFDDDTVRMLNISGLLHDLGKLAIPNDILNKPDKLTPVEYQIVKSHAYYTKRILAKIKGFDKIKDWAGNHHEAIDGSGYPEGFSGSKLSIPERIITVCDIYHALVEERPYRVKPMSQLKVYEIMDDLSKGGKICPDVLQSLKEILR</sequence>
<dbReference type="PANTHER" id="PTHR43155:SF1">
    <property type="entry name" value="3'3'-CGAMP-SPECIFIC PHOSPHODIESTERASE 1"/>
    <property type="match status" value="1"/>
</dbReference>
<dbReference type="NCBIfam" id="TIGR00277">
    <property type="entry name" value="HDIG"/>
    <property type="match status" value="1"/>
</dbReference>
<organism evidence="2 3">
    <name type="scientific">Anaerosporomusa subterranea</name>
    <dbReference type="NCBI Taxonomy" id="1794912"/>
    <lineage>
        <taxon>Bacteria</taxon>
        <taxon>Bacillati</taxon>
        <taxon>Bacillota</taxon>
        <taxon>Negativicutes</taxon>
        <taxon>Acetonemataceae</taxon>
        <taxon>Anaerosporomusa</taxon>
    </lineage>
</organism>
<dbReference type="PANTHER" id="PTHR43155">
    <property type="entry name" value="CYCLIC DI-GMP PHOSPHODIESTERASE PA4108-RELATED"/>
    <property type="match status" value="1"/>
</dbReference>
<evidence type="ECO:0000259" key="1">
    <source>
        <dbReference type="PROSITE" id="PS51832"/>
    </source>
</evidence>
<dbReference type="PROSITE" id="PS51832">
    <property type="entry name" value="HD_GYP"/>
    <property type="match status" value="2"/>
</dbReference>
<dbReference type="EMBL" id="LSGP01000008">
    <property type="protein sequence ID" value="KYZ77759.1"/>
    <property type="molecule type" value="Genomic_DNA"/>
</dbReference>
<dbReference type="CDD" id="cd00077">
    <property type="entry name" value="HDc"/>
    <property type="match status" value="2"/>
</dbReference>
<dbReference type="SMART" id="SM00471">
    <property type="entry name" value="HDc"/>
    <property type="match status" value="2"/>
</dbReference>